<dbReference type="EMBL" id="WJJP01000318">
    <property type="protein sequence ID" value="MBD3324920.1"/>
    <property type="molecule type" value="Genomic_DNA"/>
</dbReference>
<dbReference type="SUPFAM" id="SSF52172">
    <property type="entry name" value="CheY-like"/>
    <property type="match status" value="1"/>
</dbReference>
<sequence>MDQETRIGGKILIIDDNPDNLRILTDYLQNEGFHIFIAQSGEDALQQ</sequence>
<dbReference type="InterPro" id="IPR001789">
    <property type="entry name" value="Sig_transdc_resp-reg_receiver"/>
</dbReference>
<protein>
    <submittedName>
        <fullName evidence="3">Response regulator</fullName>
    </submittedName>
</protein>
<reference evidence="3" key="1">
    <citation type="submission" date="2019-11" db="EMBL/GenBank/DDBJ databases">
        <title>Microbial mats filling the niche in hypersaline microbial mats.</title>
        <authorList>
            <person name="Wong H.L."/>
            <person name="Macleod F.I."/>
            <person name="White R.A. III"/>
            <person name="Burns B.P."/>
        </authorList>
    </citation>
    <scope>NUCLEOTIDE SEQUENCE</scope>
    <source>
        <strain evidence="3">Rbin_158</strain>
    </source>
</reference>
<proteinExistence type="predicted"/>
<dbReference type="PROSITE" id="PS50110">
    <property type="entry name" value="RESPONSE_REGULATORY"/>
    <property type="match status" value="1"/>
</dbReference>
<dbReference type="Gene3D" id="3.40.50.2300">
    <property type="match status" value="1"/>
</dbReference>
<gene>
    <name evidence="3" type="ORF">GF339_10070</name>
</gene>
<evidence type="ECO:0000313" key="4">
    <source>
        <dbReference type="Proteomes" id="UP000649604"/>
    </source>
</evidence>
<organism evidence="3 4">
    <name type="scientific">candidate division KSB3 bacterium</name>
    <dbReference type="NCBI Taxonomy" id="2044937"/>
    <lineage>
        <taxon>Bacteria</taxon>
        <taxon>candidate division KSB3</taxon>
    </lineage>
</organism>
<accession>A0A9D5JVI2</accession>
<feature type="domain" description="Response regulatory" evidence="2">
    <location>
        <begin position="10"/>
        <end position="47"/>
    </location>
</feature>
<evidence type="ECO:0000256" key="1">
    <source>
        <dbReference type="PROSITE-ProRule" id="PRU00169"/>
    </source>
</evidence>
<evidence type="ECO:0000313" key="3">
    <source>
        <dbReference type="EMBL" id="MBD3324920.1"/>
    </source>
</evidence>
<dbReference type="InterPro" id="IPR011006">
    <property type="entry name" value="CheY-like_superfamily"/>
</dbReference>
<dbReference type="GO" id="GO:0000160">
    <property type="term" value="P:phosphorelay signal transduction system"/>
    <property type="evidence" value="ECO:0007669"/>
    <property type="project" value="InterPro"/>
</dbReference>
<comment type="caution">
    <text evidence="3">The sequence shown here is derived from an EMBL/GenBank/DDBJ whole genome shotgun (WGS) entry which is preliminary data.</text>
</comment>
<dbReference type="AlphaFoldDB" id="A0A9D5JVI2"/>
<name>A0A9D5JVI2_9BACT</name>
<dbReference type="Proteomes" id="UP000649604">
    <property type="component" value="Unassembled WGS sequence"/>
</dbReference>
<feature type="non-terminal residue" evidence="3">
    <location>
        <position position="47"/>
    </location>
</feature>
<comment type="caution">
    <text evidence="1">Lacks conserved residue(s) required for the propagation of feature annotation.</text>
</comment>
<evidence type="ECO:0000259" key="2">
    <source>
        <dbReference type="PROSITE" id="PS50110"/>
    </source>
</evidence>